<keyword evidence="2" id="KW-0812">Transmembrane</keyword>
<comment type="caution">
    <text evidence="3">The sequence shown here is derived from an EMBL/GenBank/DDBJ whole genome shotgun (WGS) entry which is preliminary data.</text>
</comment>
<dbReference type="Proteomes" id="UP000054988">
    <property type="component" value="Unassembled WGS sequence"/>
</dbReference>
<evidence type="ECO:0000256" key="1">
    <source>
        <dbReference type="SAM" id="MobiDB-lite"/>
    </source>
</evidence>
<feature type="transmembrane region" description="Helical" evidence="2">
    <location>
        <begin position="14"/>
        <end position="32"/>
    </location>
</feature>
<organism evidence="3 4">
    <name type="scientific">Moniliophthora roreri</name>
    <name type="common">Frosty pod rot fungus</name>
    <name type="synonym">Monilia roreri</name>
    <dbReference type="NCBI Taxonomy" id="221103"/>
    <lineage>
        <taxon>Eukaryota</taxon>
        <taxon>Fungi</taxon>
        <taxon>Dikarya</taxon>
        <taxon>Basidiomycota</taxon>
        <taxon>Agaricomycotina</taxon>
        <taxon>Agaricomycetes</taxon>
        <taxon>Agaricomycetidae</taxon>
        <taxon>Agaricales</taxon>
        <taxon>Marasmiineae</taxon>
        <taxon>Marasmiaceae</taxon>
        <taxon>Moniliophthora</taxon>
    </lineage>
</organism>
<feature type="compositionally biased region" description="Low complexity" evidence="1">
    <location>
        <begin position="103"/>
        <end position="113"/>
    </location>
</feature>
<feature type="transmembrane region" description="Helical" evidence="2">
    <location>
        <begin position="39"/>
        <end position="57"/>
    </location>
</feature>
<gene>
    <name evidence="3" type="ORF">WG66_16494</name>
</gene>
<evidence type="ECO:0000313" key="3">
    <source>
        <dbReference type="EMBL" id="KTB30927.1"/>
    </source>
</evidence>
<feature type="region of interest" description="Disordered" evidence="1">
    <location>
        <begin position="101"/>
        <end position="153"/>
    </location>
</feature>
<dbReference type="AlphaFoldDB" id="A0A0W0F3P0"/>
<evidence type="ECO:0000256" key="2">
    <source>
        <dbReference type="SAM" id="Phobius"/>
    </source>
</evidence>
<keyword evidence="2" id="KW-1133">Transmembrane helix</keyword>
<sequence>MFNFLNQLSCVGSVVYFLGTGAFQFLILLLYLHSAHTQYLGICVLFFFSLLWILDTWEYAELVSMHSATVTPYYLPDDVDFESLVRQAFKNERDELSLAFDTSSPLSSVPSSPETQPGVPPKTMLSPIAPEGLTLTNSTKVPSKASASVGKKS</sequence>
<proteinExistence type="predicted"/>
<dbReference type="EMBL" id="LATX01002358">
    <property type="protein sequence ID" value="KTB30927.1"/>
    <property type="molecule type" value="Genomic_DNA"/>
</dbReference>
<accession>A0A0W0F3P0</accession>
<name>A0A0W0F3P0_MONRR</name>
<evidence type="ECO:0000313" key="4">
    <source>
        <dbReference type="Proteomes" id="UP000054988"/>
    </source>
</evidence>
<keyword evidence="2" id="KW-0472">Membrane</keyword>
<reference evidence="3 4" key="1">
    <citation type="submission" date="2015-12" db="EMBL/GenBank/DDBJ databases">
        <title>Draft genome sequence of Moniliophthora roreri, the causal agent of frosty pod rot of cacao.</title>
        <authorList>
            <person name="Aime M.C."/>
            <person name="Diaz-Valderrama J.R."/>
            <person name="Kijpornyongpan T."/>
            <person name="Phillips-Mora W."/>
        </authorList>
    </citation>
    <scope>NUCLEOTIDE SEQUENCE [LARGE SCALE GENOMIC DNA]</scope>
    <source>
        <strain evidence="3 4">MCA 2952</strain>
    </source>
</reference>
<protein>
    <submittedName>
        <fullName evidence="3">Uncharacterized protein</fullName>
    </submittedName>
</protein>